<proteinExistence type="predicted"/>
<evidence type="ECO:0000313" key="2">
    <source>
        <dbReference type="Proteomes" id="UP001054857"/>
    </source>
</evidence>
<name>A0AAD3HQS2_9CHLO</name>
<feature type="non-terminal residue" evidence="1">
    <location>
        <position position="1"/>
    </location>
</feature>
<dbReference type="InterPro" id="IPR027443">
    <property type="entry name" value="IPNS-like_sf"/>
</dbReference>
<dbReference type="AlphaFoldDB" id="A0AAD3HQS2"/>
<dbReference type="EMBL" id="BMAR01000028">
    <property type="protein sequence ID" value="GFR49190.1"/>
    <property type="molecule type" value="Genomic_DNA"/>
</dbReference>
<dbReference type="Proteomes" id="UP001054857">
    <property type="component" value="Unassembled WGS sequence"/>
</dbReference>
<accession>A0AAD3HQS2</accession>
<keyword evidence="2" id="KW-1185">Reference proteome</keyword>
<dbReference type="Gene3D" id="2.60.120.330">
    <property type="entry name" value="B-lactam Antibiotic, Isopenicillin N Synthase, Chain"/>
    <property type="match status" value="1"/>
</dbReference>
<protein>
    <recommendedName>
        <fullName evidence="3">Non-haem dioxygenase N-terminal domain-containing protein</fullName>
    </recommendedName>
</protein>
<evidence type="ECO:0008006" key="3">
    <source>
        <dbReference type="Google" id="ProtNLM"/>
    </source>
</evidence>
<sequence>MAAEPDSADVLPVFDLTGVVGKKPEDYTDADDELCAAIAQCLHATGCLVVRDPRVPAEQNDVFLDLLERYFGQPVDRKMADCRPNLDYQVGVTPCGTEVPRCLVDTQMQDQLRKLSGANRATVPSGPDLKWRYFWRVGERPATTQFPELNSEPVVPAGFPEWQPV</sequence>
<dbReference type="SUPFAM" id="SSF51197">
    <property type="entry name" value="Clavaminate synthase-like"/>
    <property type="match status" value="1"/>
</dbReference>
<comment type="caution">
    <text evidence="1">The sequence shown here is derived from an EMBL/GenBank/DDBJ whole genome shotgun (WGS) entry which is preliminary data.</text>
</comment>
<gene>
    <name evidence="1" type="ORF">Agub_g11214</name>
</gene>
<organism evidence="1 2">
    <name type="scientific">Astrephomene gubernaculifera</name>
    <dbReference type="NCBI Taxonomy" id="47775"/>
    <lineage>
        <taxon>Eukaryota</taxon>
        <taxon>Viridiplantae</taxon>
        <taxon>Chlorophyta</taxon>
        <taxon>core chlorophytes</taxon>
        <taxon>Chlorophyceae</taxon>
        <taxon>CS clade</taxon>
        <taxon>Chlamydomonadales</taxon>
        <taxon>Astrephomenaceae</taxon>
        <taxon>Astrephomene</taxon>
    </lineage>
</organism>
<evidence type="ECO:0000313" key="1">
    <source>
        <dbReference type="EMBL" id="GFR49190.1"/>
    </source>
</evidence>
<reference evidence="1 2" key="1">
    <citation type="journal article" date="2021" name="Sci. Rep.">
        <title>Genome sequencing of the multicellular alga Astrephomene provides insights into convergent evolution of germ-soma differentiation.</title>
        <authorList>
            <person name="Yamashita S."/>
            <person name="Yamamoto K."/>
            <person name="Matsuzaki R."/>
            <person name="Suzuki S."/>
            <person name="Yamaguchi H."/>
            <person name="Hirooka S."/>
            <person name="Minakuchi Y."/>
            <person name="Miyagishima S."/>
            <person name="Kawachi M."/>
            <person name="Toyoda A."/>
            <person name="Nozaki H."/>
        </authorList>
    </citation>
    <scope>NUCLEOTIDE SEQUENCE [LARGE SCALE GENOMIC DNA]</scope>
    <source>
        <strain evidence="1 2">NIES-4017</strain>
    </source>
</reference>